<evidence type="ECO:0000313" key="8">
    <source>
        <dbReference type="Proteomes" id="UP001595530"/>
    </source>
</evidence>
<dbReference type="Gene3D" id="3.90.550.10">
    <property type="entry name" value="Spore Coat Polysaccharide Biosynthesis Protein SpsA, Chain A"/>
    <property type="match status" value="1"/>
</dbReference>
<feature type="domain" description="Glycosyltransferase 2-like" evidence="6">
    <location>
        <begin position="149"/>
        <end position="316"/>
    </location>
</feature>
<feature type="region of interest" description="Disordered" evidence="4">
    <location>
        <begin position="1"/>
        <end position="32"/>
    </location>
</feature>
<dbReference type="EC" id="2.4.-.-" evidence="7"/>
<comment type="caution">
    <text evidence="7">The sequence shown here is derived from an EMBL/GenBank/DDBJ whole genome shotgun (WGS) entry which is preliminary data.</text>
</comment>
<proteinExistence type="inferred from homology"/>
<keyword evidence="2 7" id="KW-0328">Glycosyltransferase</keyword>
<keyword evidence="3 7" id="KW-0808">Transferase</keyword>
<dbReference type="Proteomes" id="UP001595530">
    <property type="component" value="Unassembled WGS sequence"/>
</dbReference>
<sequence length="499" mass="55564">MAIEFRPSAPVVPAPEAEQSERPTESHKHADVGRRTDADLEALISAVAAAPAIPARATQAETKRASLYFSVRLKFTIATLGGLLWMSASIYLARPWFGELSQVLGPILAPVVIAGIAIIPGFMNAFLLTGLALDRRPNHARLNQYPAITILIAAYNEAANIVDTIQSIDRQAYPGNIEVIVINDGSKDQTAALVTQQMAQHPWLKLIDLQPNGGKAKALNRGLAVAKSSLVLTVDADSYLYHDALQNIVERYFQDPPNTRAVSGTVLVRNSRHNWVTKAQEWDYFHGIAAIKRVQSLFQGTLVAQGAFSIYDRQTLIEAGGWPDCVGEDIVLTWAILKAGHRIGHSEEACLFTNAPDTLLQFVRQRQRWSRGMVEAFKQHPGILFKPRLSTFFVYWNLLFPALDFMFTVFFIPGLILGLFGHYYVVGPMTIALLPIALLMNFFMFSIGKKTFTKKHLKVRHNLLGFLIYTLIYSLIMQPVCLIGYVSEMLNLKKTWGTK</sequence>
<dbReference type="PANTHER" id="PTHR43630:SF1">
    <property type="entry name" value="POLY-BETA-1,6-N-ACETYL-D-GLUCOSAMINE SYNTHASE"/>
    <property type="match status" value="1"/>
</dbReference>
<comment type="similarity">
    <text evidence="1">Belongs to the glycosyltransferase 2 family.</text>
</comment>
<dbReference type="GO" id="GO:0016757">
    <property type="term" value="F:glycosyltransferase activity"/>
    <property type="evidence" value="ECO:0007669"/>
    <property type="project" value="UniProtKB-KW"/>
</dbReference>
<evidence type="ECO:0000313" key="7">
    <source>
        <dbReference type="EMBL" id="MFC3109844.1"/>
    </source>
</evidence>
<keyword evidence="5" id="KW-1133">Transmembrane helix</keyword>
<feature type="transmembrane region" description="Helical" evidence="5">
    <location>
        <begin position="466"/>
        <end position="486"/>
    </location>
</feature>
<dbReference type="EMBL" id="JBHRTP010000055">
    <property type="protein sequence ID" value="MFC3109844.1"/>
    <property type="molecule type" value="Genomic_DNA"/>
</dbReference>
<organism evidence="7 8">
    <name type="scientific">Undibacterium arcticum</name>
    <dbReference type="NCBI Taxonomy" id="1762892"/>
    <lineage>
        <taxon>Bacteria</taxon>
        <taxon>Pseudomonadati</taxon>
        <taxon>Pseudomonadota</taxon>
        <taxon>Betaproteobacteria</taxon>
        <taxon>Burkholderiales</taxon>
        <taxon>Oxalobacteraceae</taxon>
        <taxon>Undibacterium</taxon>
    </lineage>
</organism>
<dbReference type="PANTHER" id="PTHR43630">
    <property type="entry name" value="POLY-BETA-1,6-N-ACETYL-D-GLUCOSAMINE SYNTHASE"/>
    <property type="match status" value="1"/>
</dbReference>
<feature type="transmembrane region" description="Helical" evidence="5">
    <location>
        <begin position="107"/>
        <end position="133"/>
    </location>
</feature>
<evidence type="ECO:0000256" key="2">
    <source>
        <dbReference type="ARBA" id="ARBA00022676"/>
    </source>
</evidence>
<feature type="transmembrane region" description="Helical" evidence="5">
    <location>
        <begin position="393"/>
        <end position="417"/>
    </location>
</feature>
<feature type="transmembrane region" description="Helical" evidence="5">
    <location>
        <begin position="423"/>
        <end position="445"/>
    </location>
</feature>
<protein>
    <submittedName>
        <fullName evidence="7">Glycosyltransferase</fullName>
        <ecNumber evidence="7">2.4.-.-</ecNumber>
    </submittedName>
</protein>
<feature type="compositionally biased region" description="Basic and acidic residues" evidence="4">
    <location>
        <begin position="19"/>
        <end position="32"/>
    </location>
</feature>
<dbReference type="SUPFAM" id="SSF53448">
    <property type="entry name" value="Nucleotide-diphospho-sugar transferases"/>
    <property type="match status" value="1"/>
</dbReference>
<dbReference type="CDD" id="cd06423">
    <property type="entry name" value="CESA_like"/>
    <property type="match status" value="1"/>
</dbReference>
<keyword evidence="8" id="KW-1185">Reference proteome</keyword>
<evidence type="ECO:0000256" key="4">
    <source>
        <dbReference type="SAM" id="MobiDB-lite"/>
    </source>
</evidence>
<evidence type="ECO:0000256" key="5">
    <source>
        <dbReference type="SAM" id="Phobius"/>
    </source>
</evidence>
<evidence type="ECO:0000259" key="6">
    <source>
        <dbReference type="Pfam" id="PF00535"/>
    </source>
</evidence>
<accession>A0ABV7F6N8</accession>
<dbReference type="Pfam" id="PF00535">
    <property type="entry name" value="Glycos_transf_2"/>
    <property type="match status" value="1"/>
</dbReference>
<feature type="transmembrane region" description="Helical" evidence="5">
    <location>
        <begin position="73"/>
        <end position="92"/>
    </location>
</feature>
<evidence type="ECO:0000256" key="1">
    <source>
        <dbReference type="ARBA" id="ARBA00006739"/>
    </source>
</evidence>
<reference evidence="8" key="1">
    <citation type="journal article" date="2019" name="Int. J. Syst. Evol. Microbiol.">
        <title>The Global Catalogue of Microorganisms (GCM) 10K type strain sequencing project: providing services to taxonomists for standard genome sequencing and annotation.</title>
        <authorList>
            <consortium name="The Broad Institute Genomics Platform"/>
            <consortium name="The Broad Institute Genome Sequencing Center for Infectious Disease"/>
            <person name="Wu L."/>
            <person name="Ma J."/>
        </authorList>
    </citation>
    <scope>NUCLEOTIDE SEQUENCE [LARGE SCALE GENOMIC DNA]</scope>
    <source>
        <strain evidence="8">KCTC 42986</strain>
    </source>
</reference>
<keyword evidence="5" id="KW-0812">Transmembrane</keyword>
<dbReference type="RefSeq" id="WP_390322366.1">
    <property type="nucleotide sequence ID" value="NZ_JBHRTP010000055.1"/>
</dbReference>
<dbReference type="InterPro" id="IPR001173">
    <property type="entry name" value="Glyco_trans_2-like"/>
</dbReference>
<name>A0ABV7F6N8_9BURK</name>
<gene>
    <name evidence="7" type="ORF">ACFOFO_18070</name>
</gene>
<keyword evidence="5" id="KW-0472">Membrane</keyword>
<dbReference type="InterPro" id="IPR029044">
    <property type="entry name" value="Nucleotide-diphossugar_trans"/>
</dbReference>
<evidence type="ECO:0000256" key="3">
    <source>
        <dbReference type="ARBA" id="ARBA00022679"/>
    </source>
</evidence>